<evidence type="ECO:0000313" key="2">
    <source>
        <dbReference type="Proteomes" id="UP001596186"/>
    </source>
</evidence>
<comment type="caution">
    <text evidence="1">The sequence shown here is derived from an EMBL/GenBank/DDBJ whole genome shotgun (WGS) entry which is preliminary data.</text>
</comment>
<organism evidence="1 2">
    <name type="scientific">Companilactobacillus baiquanensis</name>
    <dbReference type="NCBI Taxonomy" id="2486005"/>
    <lineage>
        <taxon>Bacteria</taxon>
        <taxon>Bacillati</taxon>
        <taxon>Bacillota</taxon>
        <taxon>Bacilli</taxon>
        <taxon>Lactobacillales</taxon>
        <taxon>Lactobacillaceae</taxon>
        <taxon>Companilactobacillus</taxon>
    </lineage>
</organism>
<evidence type="ECO:0000313" key="1">
    <source>
        <dbReference type="EMBL" id="MFC6324038.1"/>
    </source>
</evidence>
<name>A0ABW1UX71_9LACO</name>
<sequence>MSWNNDHTPTVRIKADTGYQNDMEYMARKLANSGFDDLAGDILQDKSRMDVNIKIAVKKAAKDEVESAKDLVRKRQYHSKSGYVGHGNLVNTIKDSYSKGGLTADIAPHAESKDGYEYGQAFEFGLKSKNYPAQHPMRDSGRSLDVNKYADEALKNSIKK</sequence>
<gene>
    <name evidence="1" type="ORF">ACFP1F_09830</name>
</gene>
<protein>
    <recommendedName>
        <fullName evidence="3">HK97 gp10 family phage protein</fullName>
    </recommendedName>
</protein>
<evidence type="ECO:0008006" key="3">
    <source>
        <dbReference type="Google" id="ProtNLM"/>
    </source>
</evidence>
<dbReference type="Proteomes" id="UP001596186">
    <property type="component" value="Unassembled WGS sequence"/>
</dbReference>
<reference evidence="2" key="1">
    <citation type="journal article" date="2019" name="Int. J. Syst. Evol. Microbiol.">
        <title>The Global Catalogue of Microorganisms (GCM) 10K type strain sequencing project: providing services to taxonomists for standard genome sequencing and annotation.</title>
        <authorList>
            <consortium name="The Broad Institute Genomics Platform"/>
            <consortium name="The Broad Institute Genome Sequencing Center for Infectious Disease"/>
            <person name="Wu L."/>
            <person name="Ma J."/>
        </authorList>
    </citation>
    <scope>NUCLEOTIDE SEQUENCE [LARGE SCALE GENOMIC DNA]</scope>
    <source>
        <strain evidence="2">CCM 8895</strain>
    </source>
</reference>
<dbReference type="EMBL" id="JBHSSN010000015">
    <property type="protein sequence ID" value="MFC6324038.1"/>
    <property type="molecule type" value="Genomic_DNA"/>
</dbReference>
<proteinExistence type="predicted"/>
<keyword evidence="2" id="KW-1185">Reference proteome</keyword>
<dbReference type="RefSeq" id="WP_125593050.1">
    <property type="nucleotide sequence ID" value="NZ_JBHSSN010000015.1"/>
</dbReference>
<accession>A0ABW1UX71</accession>